<dbReference type="OrthoDB" id="538336at2759"/>
<dbReference type="PANTHER" id="PTHR10909:SF382">
    <property type="entry name" value="ACYL-COENZYME A OXIDASE"/>
    <property type="match status" value="1"/>
</dbReference>
<feature type="region of interest" description="Disordered" evidence="1">
    <location>
        <begin position="369"/>
        <end position="410"/>
    </location>
</feature>
<gene>
    <name evidence="2" type="primary">ACOXL_1</name>
    <name evidence="2" type="ORF">A0H81_03192</name>
</gene>
<dbReference type="Gene3D" id="2.40.110.10">
    <property type="entry name" value="Butyryl-CoA Dehydrogenase, subunit A, domain 2"/>
    <property type="match status" value="1"/>
</dbReference>
<name>A0A1C7MPN0_GRIFR</name>
<dbReference type="InterPro" id="IPR046373">
    <property type="entry name" value="Acyl-CoA_Oxase/DH_mid-dom_sf"/>
</dbReference>
<evidence type="ECO:0000313" key="3">
    <source>
        <dbReference type="Proteomes" id="UP000092993"/>
    </source>
</evidence>
<dbReference type="GO" id="GO:0005777">
    <property type="term" value="C:peroxisome"/>
    <property type="evidence" value="ECO:0007669"/>
    <property type="project" value="InterPro"/>
</dbReference>
<dbReference type="InterPro" id="IPR012258">
    <property type="entry name" value="Acyl-CoA_oxidase"/>
</dbReference>
<dbReference type="STRING" id="5627.A0A1C7MPN0"/>
<dbReference type="SUPFAM" id="SSF56645">
    <property type="entry name" value="Acyl-CoA dehydrogenase NM domain-like"/>
    <property type="match status" value="1"/>
</dbReference>
<dbReference type="InterPro" id="IPR009100">
    <property type="entry name" value="AcylCoA_DH/oxidase_NM_dom_sf"/>
</dbReference>
<dbReference type="GO" id="GO:0003997">
    <property type="term" value="F:acyl-CoA oxidase activity"/>
    <property type="evidence" value="ECO:0007669"/>
    <property type="project" value="InterPro"/>
</dbReference>
<accession>A0A1C7MPN0</accession>
<reference evidence="2 3" key="1">
    <citation type="submission" date="2016-03" db="EMBL/GenBank/DDBJ databases">
        <title>Whole genome sequencing of Grifola frondosa 9006-11.</title>
        <authorList>
            <person name="Min B."/>
            <person name="Park H."/>
            <person name="Kim J.-G."/>
            <person name="Cho H."/>
            <person name="Oh Y.-L."/>
            <person name="Kong W.-S."/>
            <person name="Choi I.-G."/>
        </authorList>
    </citation>
    <scope>NUCLEOTIDE SEQUENCE [LARGE SCALE GENOMIC DNA]</scope>
    <source>
        <strain evidence="2 3">9006-11</strain>
    </source>
</reference>
<dbReference type="GO" id="GO:0005504">
    <property type="term" value="F:fatty acid binding"/>
    <property type="evidence" value="ECO:0007669"/>
    <property type="project" value="TreeGrafter"/>
</dbReference>
<keyword evidence="3" id="KW-1185">Reference proteome</keyword>
<feature type="compositionally biased region" description="Polar residues" evidence="1">
    <location>
        <begin position="389"/>
        <end position="401"/>
    </location>
</feature>
<comment type="caution">
    <text evidence="2">The sequence shown here is derived from an EMBL/GenBank/DDBJ whole genome shotgun (WGS) entry which is preliminary data.</text>
</comment>
<evidence type="ECO:0000313" key="2">
    <source>
        <dbReference type="EMBL" id="OBZ76904.1"/>
    </source>
</evidence>
<dbReference type="EMBL" id="LUGG01000003">
    <property type="protein sequence ID" value="OBZ76904.1"/>
    <property type="molecule type" value="Genomic_DNA"/>
</dbReference>
<proteinExistence type="predicted"/>
<dbReference type="GO" id="GO:0055088">
    <property type="term" value="P:lipid homeostasis"/>
    <property type="evidence" value="ECO:0007669"/>
    <property type="project" value="TreeGrafter"/>
</dbReference>
<dbReference type="OMA" id="AWYSEAG"/>
<dbReference type="GO" id="GO:0071949">
    <property type="term" value="F:FAD binding"/>
    <property type="evidence" value="ECO:0007669"/>
    <property type="project" value="InterPro"/>
</dbReference>
<dbReference type="Proteomes" id="UP000092993">
    <property type="component" value="Unassembled WGS sequence"/>
</dbReference>
<evidence type="ECO:0000256" key="1">
    <source>
        <dbReference type="SAM" id="MobiDB-lite"/>
    </source>
</evidence>
<dbReference type="GO" id="GO:0033540">
    <property type="term" value="P:fatty acid beta-oxidation using acyl-CoA oxidase"/>
    <property type="evidence" value="ECO:0007669"/>
    <property type="project" value="TreeGrafter"/>
</dbReference>
<dbReference type="PANTHER" id="PTHR10909">
    <property type="entry name" value="ELECTRON TRANSPORT OXIDOREDUCTASE"/>
    <property type="match status" value="1"/>
</dbReference>
<protein>
    <submittedName>
        <fullName evidence="2">Acyl-coenzyme A oxidase-like protein</fullName>
    </submittedName>
</protein>
<sequence length="511" mass="55213">MAHPTPISNHPLYRLRAEFLTNDERVALAYQRAKLVLDTYKLCAEDILHCSPKYWAMQSDPAMPLDGACFTIISAHVGLTIGTLARHAQSRPDLLPLLHRLLAFDTVGLYLLSERGHGLDSFNIETTATKTETGFILNTPREEAAKMMPATTPLFGIPKVALVMARLIVDGTDRGPRFFIVPICDKKEMCRGVTSTRLPRLSGTSPLDFAITNFHNVHLPPSALLYEPRCSEGSPRRLVGRSVADPHWKRCGAPLDSARVPIITFRTQQWPVLQAIAVAMVLDSWYSQVIQHTVDVSTEPQVRHGLSVVVKTTVCRQFLTCIRDLLRDGAQEILTTTSSLVLRQTDAASSLPKATSPHSAFASSANSFSAATPSLRPPSPNPCSLDTHPPSSSTMQASSRTLPGGHRGASANALVTPQAESAIQALGHAYAYAAAARAGSPSPCLTSTSASPSAQTLRGTLSVPAWTAPHSVRQARAVTCALPHLQEYLDALDLRSTSRLPSSKTTFGRLA</sequence>
<dbReference type="AlphaFoldDB" id="A0A1C7MPN0"/>
<organism evidence="2 3">
    <name type="scientific">Grifola frondosa</name>
    <name type="common">Maitake</name>
    <name type="synonym">Polyporus frondosus</name>
    <dbReference type="NCBI Taxonomy" id="5627"/>
    <lineage>
        <taxon>Eukaryota</taxon>
        <taxon>Fungi</taxon>
        <taxon>Dikarya</taxon>
        <taxon>Basidiomycota</taxon>
        <taxon>Agaricomycotina</taxon>
        <taxon>Agaricomycetes</taxon>
        <taxon>Polyporales</taxon>
        <taxon>Grifolaceae</taxon>
        <taxon>Grifola</taxon>
    </lineage>
</organism>